<organism evidence="2 3">
    <name type="scientific">Brevundimonas staleyi</name>
    <dbReference type="NCBI Taxonomy" id="74326"/>
    <lineage>
        <taxon>Bacteria</taxon>
        <taxon>Pseudomonadati</taxon>
        <taxon>Pseudomonadota</taxon>
        <taxon>Alphaproteobacteria</taxon>
        <taxon>Caulobacterales</taxon>
        <taxon>Caulobacteraceae</taxon>
        <taxon>Brevundimonas</taxon>
    </lineage>
</organism>
<feature type="signal peptide" evidence="1">
    <location>
        <begin position="1"/>
        <end position="19"/>
    </location>
</feature>
<reference evidence="3" key="1">
    <citation type="journal article" date="2019" name="Int. J. Syst. Evol. Microbiol.">
        <title>The Global Catalogue of Microorganisms (GCM) 10K type strain sequencing project: providing services to taxonomists for standard genome sequencing and annotation.</title>
        <authorList>
            <consortium name="The Broad Institute Genomics Platform"/>
            <consortium name="The Broad Institute Genome Sequencing Center for Infectious Disease"/>
            <person name="Wu L."/>
            <person name="Ma J."/>
        </authorList>
    </citation>
    <scope>NUCLEOTIDE SEQUENCE [LARGE SCALE GENOMIC DNA]</scope>
    <source>
        <strain evidence="3">JCM 12125</strain>
    </source>
</reference>
<protein>
    <submittedName>
        <fullName evidence="2">DUF3617 domain-containing protein</fullName>
    </submittedName>
</protein>
<dbReference type="RefSeq" id="WP_374039030.1">
    <property type="nucleotide sequence ID" value="NZ_CP169082.1"/>
</dbReference>
<dbReference type="InterPro" id="IPR022061">
    <property type="entry name" value="DUF3617"/>
</dbReference>
<proteinExistence type="predicted"/>
<gene>
    <name evidence="2" type="ORF">ACFPIE_12160</name>
</gene>
<name>A0ABW0FTD4_9CAUL</name>
<keyword evidence="3" id="KW-1185">Reference proteome</keyword>
<dbReference type="EMBL" id="JBHSLF010000023">
    <property type="protein sequence ID" value="MFC5344669.1"/>
    <property type="molecule type" value="Genomic_DNA"/>
</dbReference>
<evidence type="ECO:0000313" key="3">
    <source>
        <dbReference type="Proteomes" id="UP001596152"/>
    </source>
</evidence>
<accession>A0ABW0FTD4</accession>
<dbReference type="Pfam" id="PF12276">
    <property type="entry name" value="DUF3617"/>
    <property type="match status" value="1"/>
</dbReference>
<feature type="chain" id="PRO_5045417488" evidence="1">
    <location>
        <begin position="20"/>
        <end position="163"/>
    </location>
</feature>
<comment type="caution">
    <text evidence="2">The sequence shown here is derived from an EMBL/GenBank/DDBJ whole genome shotgun (WGS) entry which is preliminary data.</text>
</comment>
<dbReference type="PROSITE" id="PS51257">
    <property type="entry name" value="PROKAR_LIPOPROTEIN"/>
    <property type="match status" value="1"/>
</dbReference>
<evidence type="ECO:0000313" key="2">
    <source>
        <dbReference type="EMBL" id="MFC5344669.1"/>
    </source>
</evidence>
<dbReference type="Proteomes" id="UP001596152">
    <property type="component" value="Unassembled WGS sequence"/>
</dbReference>
<sequence length="163" mass="16517">MRTMILISGALALGLAACGQGGGEAKTDAAAGGAAPTTAAVLEGPQPGLWRVTTAMTGVPGGATVPAVEQCVTEAKFEAPAQGSTPGADCTTEAFRREGDAVVGGTVCQMQGMKTESTIRVTGDFSSRYVMEVRTKMDPAPMPEMAETVMTMTGERLGDCPAA</sequence>
<keyword evidence="1" id="KW-0732">Signal</keyword>
<evidence type="ECO:0000256" key="1">
    <source>
        <dbReference type="SAM" id="SignalP"/>
    </source>
</evidence>